<evidence type="ECO:0000256" key="5">
    <source>
        <dbReference type="ARBA" id="ARBA00023049"/>
    </source>
</evidence>
<dbReference type="PROSITE" id="PS50249">
    <property type="entry name" value="MPN"/>
    <property type="match status" value="1"/>
</dbReference>
<dbReference type="InterPro" id="IPR020891">
    <property type="entry name" value="UPF0758_CS"/>
</dbReference>
<dbReference type="InterPro" id="IPR046778">
    <property type="entry name" value="UPF0758_N"/>
</dbReference>
<dbReference type="Proteomes" id="UP000529417">
    <property type="component" value="Unassembled WGS sequence"/>
</dbReference>
<dbReference type="PANTHER" id="PTHR30471">
    <property type="entry name" value="DNA REPAIR PROTEIN RADC"/>
    <property type="match status" value="1"/>
</dbReference>
<evidence type="ECO:0000256" key="4">
    <source>
        <dbReference type="ARBA" id="ARBA00022833"/>
    </source>
</evidence>
<dbReference type="SUPFAM" id="SSF47781">
    <property type="entry name" value="RuvA domain 2-like"/>
    <property type="match status" value="1"/>
</dbReference>
<keyword evidence="4" id="KW-0862">Zinc</keyword>
<dbReference type="GO" id="GO:0046872">
    <property type="term" value="F:metal ion binding"/>
    <property type="evidence" value="ECO:0007669"/>
    <property type="project" value="UniProtKB-KW"/>
</dbReference>
<dbReference type="NCBIfam" id="TIGR00608">
    <property type="entry name" value="radc"/>
    <property type="match status" value="1"/>
</dbReference>
<dbReference type="InterPro" id="IPR001405">
    <property type="entry name" value="UPF0758"/>
</dbReference>
<dbReference type="PANTHER" id="PTHR30471:SF3">
    <property type="entry name" value="UPF0758 PROTEIN YEES-RELATED"/>
    <property type="match status" value="1"/>
</dbReference>
<dbReference type="AlphaFoldDB" id="A0A7Z0L0K9"/>
<reference evidence="8 9" key="1">
    <citation type="journal article" date="2000" name="Arch. Microbiol.">
        <title>Rhodobaca bogoriensis gen. nov. and sp. nov., an alkaliphilic purple nonsulfur bacterium from African Rift Valley soda lakes.</title>
        <authorList>
            <person name="Milford A.D."/>
            <person name="Achenbach L.A."/>
            <person name="Jung D.O."/>
            <person name="Madigan M.T."/>
        </authorList>
    </citation>
    <scope>NUCLEOTIDE SEQUENCE [LARGE SCALE GENOMIC DNA]</scope>
    <source>
        <strain evidence="8 9">2376</strain>
    </source>
</reference>
<keyword evidence="9" id="KW-1185">Reference proteome</keyword>
<dbReference type="Pfam" id="PF04002">
    <property type="entry name" value="RadC"/>
    <property type="match status" value="1"/>
</dbReference>
<dbReference type="NCBIfam" id="NF000642">
    <property type="entry name" value="PRK00024.1"/>
    <property type="match status" value="1"/>
</dbReference>
<dbReference type="Pfam" id="PF20582">
    <property type="entry name" value="UPF0758_N"/>
    <property type="match status" value="1"/>
</dbReference>
<gene>
    <name evidence="8" type="primary">radC</name>
    <name evidence="8" type="ORF">HUK65_15030</name>
</gene>
<comment type="similarity">
    <text evidence="6">Belongs to the UPF0758 family.</text>
</comment>
<comment type="caution">
    <text evidence="8">The sequence shown here is derived from an EMBL/GenBank/DDBJ whole genome shotgun (WGS) entry which is preliminary data.</text>
</comment>
<keyword evidence="1" id="KW-0645">Protease</keyword>
<dbReference type="SUPFAM" id="SSF102712">
    <property type="entry name" value="JAB1/MPN domain"/>
    <property type="match status" value="1"/>
</dbReference>
<dbReference type="Gene3D" id="3.40.140.10">
    <property type="entry name" value="Cytidine Deaminase, domain 2"/>
    <property type="match status" value="1"/>
</dbReference>
<dbReference type="InterPro" id="IPR025657">
    <property type="entry name" value="RadC_JAB"/>
</dbReference>
<keyword evidence="5" id="KW-0482">Metalloprotease</keyword>
<evidence type="ECO:0000256" key="1">
    <source>
        <dbReference type="ARBA" id="ARBA00022670"/>
    </source>
</evidence>
<dbReference type="PROSITE" id="PS01302">
    <property type="entry name" value="UPF0758"/>
    <property type="match status" value="1"/>
</dbReference>
<evidence type="ECO:0000259" key="7">
    <source>
        <dbReference type="PROSITE" id="PS50249"/>
    </source>
</evidence>
<evidence type="ECO:0000256" key="2">
    <source>
        <dbReference type="ARBA" id="ARBA00022723"/>
    </source>
</evidence>
<organism evidence="8 9">
    <name type="scientific">Rhabdonatronobacter sediminivivens</name>
    <dbReference type="NCBI Taxonomy" id="2743469"/>
    <lineage>
        <taxon>Bacteria</taxon>
        <taxon>Pseudomonadati</taxon>
        <taxon>Pseudomonadota</taxon>
        <taxon>Alphaproteobacteria</taxon>
        <taxon>Rhodobacterales</taxon>
        <taxon>Paracoccaceae</taxon>
        <taxon>Rhabdonatronobacter</taxon>
    </lineage>
</organism>
<dbReference type="GO" id="GO:0006508">
    <property type="term" value="P:proteolysis"/>
    <property type="evidence" value="ECO:0007669"/>
    <property type="project" value="UniProtKB-KW"/>
</dbReference>
<keyword evidence="2" id="KW-0479">Metal-binding</keyword>
<keyword evidence="3" id="KW-0378">Hydrolase</keyword>
<dbReference type="EMBL" id="JACBXS010000039">
    <property type="protein sequence ID" value="NYS26301.1"/>
    <property type="molecule type" value="Genomic_DNA"/>
</dbReference>
<proteinExistence type="inferred from homology"/>
<dbReference type="InterPro" id="IPR010994">
    <property type="entry name" value="RuvA_2-like"/>
</dbReference>
<protein>
    <submittedName>
        <fullName evidence="8">DNA repair protein RadC</fullName>
    </submittedName>
</protein>
<evidence type="ECO:0000313" key="8">
    <source>
        <dbReference type="EMBL" id="NYS26301.1"/>
    </source>
</evidence>
<feature type="domain" description="MPN" evidence="7">
    <location>
        <begin position="138"/>
        <end position="260"/>
    </location>
</feature>
<evidence type="ECO:0000313" key="9">
    <source>
        <dbReference type="Proteomes" id="UP000529417"/>
    </source>
</evidence>
<dbReference type="RefSeq" id="WP_179907097.1">
    <property type="nucleotide sequence ID" value="NZ_JACBXS010000039.1"/>
</dbReference>
<name>A0A7Z0L0K9_9RHOB</name>
<dbReference type="GO" id="GO:0008237">
    <property type="term" value="F:metallopeptidase activity"/>
    <property type="evidence" value="ECO:0007669"/>
    <property type="project" value="UniProtKB-KW"/>
</dbReference>
<evidence type="ECO:0000256" key="3">
    <source>
        <dbReference type="ARBA" id="ARBA00022801"/>
    </source>
</evidence>
<dbReference type="CDD" id="cd08071">
    <property type="entry name" value="MPN_DUF2466"/>
    <property type="match status" value="1"/>
</dbReference>
<evidence type="ECO:0000256" key="6">
    <source>
        <dbReference type="RuleBase" id="RU003797"/>
    </source>
</evidence>
<dbReference type="Gene3D" id="1.10.150.20">
    <property type="entry name" value="5' to 3' exonuclease, C-terminal subdomain"/>
    <property type="match status" value="1"/>
</dbReference>
<dbReference type="InterPro" id="IPR037518">
    <property type="entry name" value="MPN"/>
</dbReference>
<accession>A0A7Z0L0K9</accession>
<sequence length="260" mass="28795">MPRQRSAFSDTAMPLFAPDTAGATASSVPVEPVAGKLPSYIRDHRKRLRERFMTGGQGAMPEYELLELILFRAIPRQDVKPLARRLMDAFGDLNRVITAPAARLRDIDGVGDAVVLELKLVEAAATRMARARVMHRPVISSWDALIDYCHTAMAHRETEQFRVLFLDRKNILIADEEQASGTVDHVPVYPREVVRRALELNASALILVHNHPSGDPTPSEADIAMTGRIQAAAEALSITLHDHLIIGKERELSFRATGLL</sequence>